<dbReference type="InterPro" id="IPR050720">
    <property type="entry name" value="Engrailed_Homeobox_TFs"/>
</dbReference>
<dbReference type="EMBL" id="WOWK01000143">
    <property type="protein sequence ID" value="KAF0316908.1"/>
    <property type="molecule type" value="Genomic_DNA"/>
</dbReference>
<dbReference type="PROSITE" id="PS00027">
    <property type="entry name" value="HOMEOBOX_1"/>
    <property type="match status" value="1"/>
</dbReference>
<evidence type="ECO:0000313" key="11">
    <source>
        <dbReference type="Proteomes" id="UP000434172"/>
    </source>
</evidence>
<evidence type="ECO:0000256" key="7">
    <source>
        <dbReference type="RuleBase" id="RU000682"/>
    </source>
</evidence>
<feature type="compositionally biased region" description="Low complexity" evidence="8">
    <location>
        <begin position="170"/>
        <end position="180"/>
    </location>
</feature>
<sequence>MSYYANFNQYEYAAPAVYPHCAANFYYPNPNFEHNEMYNHMNMMGSHMMPGVGGKATETKPRLAKDEVEKLESVFQANNKPNSSMKKQLAEQMGVDVARINNWFQNRRAKAKQEKRHAMNEEKERQKSEQDAETRDTTADTVKEYYASNDQEEDLRPSAAPFPPVKASEETTSVTASTPVEEAEPETEMEEMLHATAEETEAEYTSPESPNCPAQDINISYSLTTDNFFPDTCDFTTSLPSEATSQAPCLTISIPQFMPEITDATSAASYQHLSGSTDMHGMASHYMMADSLHVDIKQEQMQSEGVNGFDQFSPESMAHSPPEISTTDFRFKPPPTIDIASRRNSKRPAQLVSCMRSQSYNLSGPKTGIEMSRRIEAPSPMRRVASATGNFPRGIQKATSAGPRSPLCFDRNQENLLLQMAAHSPVSRSSVAPPTPNTPVVPTQQQNMREATVSSMSSEDDKSYSVQTNLTVPQYAMDPTMRTPPDTPGLMTNMSGSLFSYEYQVADEPIHTPSFGTFDNEFGLQTNVPTYVAQSCGSQPVTPSFPHNAMGPAFYSSYEGGNAEYNWSDASSMAIKPSSEQIRSRHYAFSNITAQDFQRE</sequence>
<dbReference type="InterPro" id="IPR001356">
    <property type="entry name" value="HD"/>
</dbReference>
<dbReference type="AlphaFoldDB" id="A0A8H3W272"/>
<evidence type="ECO:0000256" key="1">
    <source>
        <dbReference type="ARBA" id="ARBA00004123"/>
    </source>
</evidence>
<accession>A0A8H3W272</accession>
<dbReference type="SMART" id="SM00389">
    <property type="entry name" value="HOX"/>
    <property type="match status" value="1"/>
</dbReference>
<keyword evidence="11" id="KW-1185">Reference proteome</keyword>
<keyword evidence="4 6" id="KW-0371">Homeobox</keyword>
<name>A0A8H3W272_9PEZI</name>
<dbReference type="CDD" id="cd00086">
    <property type="entry name" value="homeodomain"/>
    <property type="match status" value="1"/>
</dbReference>
<dbReference type="Pfam" id="PF00046">
    <property type="entry name" value="Homeodomain"/>
    <property type="match status" value="1"/>
</dbReference>
<feature type="compositionally biased region" description="Acidic residues" evidence="8">
    <location>
        <begin position="181"/>
        <end position="190"/>
    </location>
</feature>
<dbReference type="GO" id="GO:0000981">
    <property type="term" value="F:DNA-binding transcription factor activity, RNA polymerase II-specific"/>
    <property type="evidence" value="ECO:0007669"/>
    <property type="project" value="InterPro"/>
</dbReference>
<feature type="DNA-binding region" description="Homeobox" evidence="6">
    <location>
        <begin position="56"/>
        <end position="115"/>
    </location>
</feature>
<evidence type="ECO:0000256" key="2">
    <source>
        <dbReference type="ARBA" id="ARBA00010896"/>
    </source>
</evidence>
<proteinExistence type="inferred from homology"/>
<keyword evidence="5 6" id="KW-0539">Nucleus</keyword>
<feature type="compositionally biased region" description="Basic and acidic residues" evidence="8">
    <location>
        <begin position="116"/>
        <end position="143"/>
    </location>
</feature>
<dbReference type="GO" id="GO:0003677">
    <property type="term" value="F:DNA binding"/>
    <property type="evidence" value="ECO:0007669"/>
    <property type="project" value="UniProtKB-UniRule"/>
</dbReference>
<evidence type="ECO:0000256" key="5">
    <source>
        <dbReference type="ARBA" id="ARBA00023242"/>
    </source>
</evidence>
<feature type="region of interest" description="Disordered" evidence="8">
    <location>
        <begin position="108"/>
        <end position="192"/>
    </location>
</feature>
<dbReference type="InterPro" id="IPR017970">
    <property type="entry name" value="Homeobox_CS"/>
</dbReference>
<comment type="similarity">
    <text evidence="2">Belongs to the engrailed homeobox family.</text>
</comment>
<gene>
    <name evidence="10" type="ORF">GQ607_015868</name>
</gene>
<evidence type="ECO:0000256" key="8">
    <source>
        <dbReference type="SAM" id="MobiDB-lite"/>
    </source>
</evidence>
<dbReference type="Proteomes" id="UP000434172">
    <property type="component" value="Unassembled WGS sequence"/>
</dbReference>
<feature type="domain" description="Homeobox" evidence="9">
    <location>
        <begin position="54"/>
        <end position="114"/>
    </location>
</feature>
<comment type="caution">
    <text evidence="10">The sequence shown here is derived from an EMBL/GenBank/DDBJ whole genome shotgun (WGS) entry which is preliminary data.</text>
</comment>
<dbReference type="OrthoDB" id="6159439at2759"/>
<feature type="region of interest" description="Disordered" evidence="8">
    <location>
        <begin position="426"/>
        <end position="448"/>
    </location>
</feature>
<feature type="region of interest" description="Disordered" evidence="8">
    <location>
        <begin position="316"/>
        <end position="350"/>
    </location>
</feature>
<protein>
    <submittedName>
        <fullName evidence="10">Homeobox transcription</fullName>
    </submittedName>
</protein>
<dbReference type="SUPFAM" id="SSF46689">
    <property type="entry name" value="Homeodomain-like"/>
    <property type="match status" value="1"/>
</dbReference>
<comment type="subcellular location">
    <subcellularLocation>
        <location evidence="1 6 7">Nucleus</location>
    </subcellularLocation>
</comment>
<evidence type="ECO:0000256" key="3">
    <source>
        <dbReference type="ARBA" id="ARBA00023125"/>
    </source>
</evidence>
<organism evidence="10 11">
    <name type="scientific">Colletotrichum asianum</name>
    <dbReference type="NCBI Taxonomy" id="702518"/>
    <lineage>
        <taxon>Eukaryota</taxon>
        <taxon>Fungi</taxon>
        <taxon>Dikarya</taxon>
        <taxon>Ascomycota</taxon>
        <taxon>Pezizomycotina</taxon>
        <taxon>Sordariomycetes</taxon>
        <taxon>Hypocreomycetidae</taxon>
        <taxon>Glomerellales</taxon>
        <taxon>Glomerellaceae</taxon>
        <taxon>Colletotrichum</taxon>
        <taxon>Colletotrichum gloeosporioides species complex</taxon>
    </lineage>
</organism>
<reference evidence="10 11" key="1">
    <citation type="submission" date="2019-12" db="EMBL/GenBank/DDBJ databases">
        <title>A genome sequence resource for the geographically widespread anthracnose pathogen Colletotrichum asianum.</title>
        <authorList>
            <person name="Meng Y."/>
        </authorList>
    </citation>
    <scope>NUCLEOTIDE SEQUENCE [LARGE SCALE GENOMIC DNA]</scope>
    <source>
        <strain evidence="10 11">ICMP 18580</strain>
    </source>
</reference>
<evidence type="ECO:0000256" key="4">
    <source>
        <dbReference type="ARBA" id="ARBA00023155"/>
    </source>
</evidence>
<evidence type="ECO:0000256" key="6">
    <source>
        <dbReference type="PROSITE-ProRule" id="PRU00108"/>
    </source>
</evidence>
<evidence type="ECO:0000259" key="9">
    <source>
        <dbReference type="PROSITE" id="PS50071"/>
    </source>
</evidence>
<evidence type="ECO:0000313" key="10">
    <source>
        <dbReference type="EMBL" id="KAF0316908.1"/>
    </source>
</evidence>
<dbReference type="Gene3D" id="1.10.10.60">
    <property type="entry name" value="Homeodomain-like"/>
    <property type="match status" value="1"/>
</dbReference>
<dbReference type="PANTHER" id="PTHR24341">
    <property type="entry name" value="HOMEOBOX PROTEIN ENGRAILED"/>
    <property type="match status" value="1"/>
</dbReference>
<dbReference type="GO" id="GO:0016586">
    <property type="term" value="C:RSC-type complex"/>
    <property type="evidence" value="ECO:0007669"/>
    <property type="project" value="TreeGrafter"/>
</dbReference>
<dbReference type="PANTHER" id="PTHR24341:SF6">
    <property type="entry name" value="HOMEOBOX PROTEIN INVECTED"/>
    <property type="match status" value="1"/>
</dbReference>
<dbReference type="InterPro" id="IPR009057">
    <property type="entry name" value="Homeodomain-like_sf"/>
</dbReference>
<dbReference type="PROSITE" id="PS50071">
    <property type="entry name" value="HOMEOBOX_2"/>
    <property type="match status" value="1"/>
</dbReference>
<keyword evidence="3 6" id="KW-0238">DNA-binding</keyword>